<sequence>MKMGYQLYSAQSLCKTKEGLIDTIKKIAAMGYDGVEFCSYQGIAAGEMRELLAGCNLEACNSHVQLERWEADAEGEFIYAKEAGIPCLTIPWLAPGLRTGEGYQKIKDMIPDLIALGRKYGVRLLYHNHDFEFKEDAGGNGYVLDSILSADDSVGLELDTFWAYFAGVDPVDYMEGKKSRLEMIHVKDYESLGGTVSDDGEEAPTFCAIGTGNMNNLRILSCAKALGLSWVVVEQDNSKIDVLESAELSIRGLRQY</sequence>
<dbReference type="Gene3D" id="3.20.20.150">
    <property type="entry name" value="Divalent-metal-dependent TIM barrel enzymes"/>
    <property type="match status" value="1"/>
</dbReference>
<dbReference type="PANTHER" id="PTHR12110:SF41">
    <property type="entry name" value="INOSOSE DEHYDRATASE"/>
    <property type="match status" value="1"/>
</dbReference>
<name>A0ABV1D433_9FIRM</name>
<evidence type="ECO:0000313" key="2">
    <source>
        <dbReference type="EMBL" id="MEQ2425147.1"/>
    </source>
</evidence>
<dbReference type="PANTHER" id="PTHR12110">
    <property type="entry name" value="HYDROXYPYRUVATE ISOMERASE"/>
    <property type="match status" value="1"/>
</dbReference>
<evidence type="ECO:0000313" key="3">
    <source>
        <dbReference type="Proteomes" id="UP001454086"/>
    </source>
</evidence>
<gene>
    <name evidence="2" type="ORF">WMQ36_09200</name>
</gene>
<keyword evidence="2" id="KW-0413">Isomerase</keyword>
<protein>
    <submittedName>
        <fullName evidence="2">Sugar phosphate isomerase/epimerase</fullName>
    </submittedName>
</protein>
<dbReference type="EMBL" id="JBBMFM010000025">
    <property type="protein sequence ID" value="MEQ2425147.1"/>
    <property type="molecule type" value="Genomic_DNA"/>
</dbReference>
<dbReference type="InterPro" id="IPR050312">
    <property type="entry name" value="IolE/XylAMocC-like"/>
</dbReference>
<comment type="caution">
    <text evidence="2">The sequence shown here is derived from an EMBL/GenBank/DDBJ whole genome shotgun (WGS) entry which is preliminary data.</text>
</comment>
<dbReference type="Pfam" id="PF01261">
    <property type="entry name" value="AP_endonuc_2"/>
    <property type="match status" value="1"/>
</dbReference>
<dbReference type="InterPro" id="IPR036237">
    <property type="entry name" value="Xyl_isomerase-like_sf"/>
</dbReference>
<keyword evidence="3" id="KW-1185">Reference proteome</keyword>
<organism evidence="2 3">
    <name type="scientific">Enterocloster hominis</name>
    <name type="common">ex Hitch et al. 2024</name>
    <dbReference type="NCBI Taxonomy" id="1917870"/>
    <lineage>
        <taxon>Bacteria</taxon>
        <taxon>Bacillati</taxon>
        <taxon>Bacillota</taxon>
        <taxon>Clostridia</taxon>
        <taxon>Lachnospirales</taxon>
        <taxon>Lachnospiraceae</taxon>
        <taxon>Enterocloster</taxon>
    </lineage>
</organism>
<dbReference type="InterPro" id="IPR013022">
    <property type="entry name" value="Xyl_isomerase-like_TIM-brl"/>
</dbReference>
<evidence type="ECO:0000259" key="1">
    <source>
        <dbReference type="Pfam" id="PF01261"/>
    </source>
</evidence>
<proteinExistence type="predicted"/>
<dbReference type="RefSeq" id="WP_040380112.1">
    <property type="nucleotide sequence ID" value="NZ_JBBMFM010000025.1"/>
</dbReference>
<accession>A0ABV1D433</accession>
<feature type="domain" description="Xylose isomerase-like TIM barrel" evidence="1">
    <location>
        <begin position="25"/>
        <end position="253"/>
    </location>
</feature>
<dbReference type="Proteomes" id="UP001454086">
    <property type="component" value="Unassembled WGS sequence"/>
</dbReference>
<reference evidence="2 3" key="1">
    <citation type="submission" date="2024-03" db="EMBL/GenBank/DDBJ databases">
        <title>Human intestinal bacterial collection.</title>
        <authorList>
            <person name="Pauvert C."/>
            <person name="Hitch T.C.A."/>
            <person name="Clavel T."/>
        </authorList>
    </citation>
    <scope>NUCLEOTIDE SEQUENCE [LARGE SCALE GENOMIC DNA]</scope>
    <source>
        <strain evidence="2 3">CLA-SR-H021</strain>
    </source>
</reference>
<dbReference type="SUPFAM" id="SSF51658">
    <property type="entry name" value="Xylose isomerase-like"/>
    <property type="match status" value="1"/>
</dbReference>
<dbReference type="GO" id="GO:0016853">
    <property type="term" value="F:isomerase activity"/>
    <property type="evidence" value="ECO:0007669"/>
    <property type="project" value="UniProtKB-KW"/>
</dbReference>